<dbReference type="NCBIfam" id="NF041359">
    <property type="entry name" value="GntG_guanitoxin"/>
    <property type="match status" value="1"/>
</dbReference>
<feature type="domain" description="Aromatic amino acid beta-eliminating lyase/threonine aldolase" evidence="7">
    <location>
        <begin position="42"/>
        <end position="329"/>
    </location>
</feature>
<dbReference type="PANTHER" id="PTHR48097:SF9">
    <property type="entry name" value="L-THREONINE ALDOLASE"/>
    <property type="match status" value="1"/>
</dbReference>
<reference evidence="8 9" key="2">
    <citation type="journal article" date="2016" name="Genome Announc.">
        <title>Permanent Draft Genome Sequences for Two Variants of Frankia sp. Strain CpI1, the First Frankia Strain Isolated from Root Nodules of Comptonia peregrina.</title>
        <authorList>
            <person name="Oshone R."/>
            <person name="Hurst S.G.IV."/>
            <person name="Abebe-Akele F."/>
            <person name="Simpson S."/>
            <person name="Morris K."/>
            <person name="Thomas W.K."/>
            <person name="Tisa L.S."/>
        </authorList>
    </citation>
    <scope>NUCLEOTIDE SEQUENCE [LARGE SCALE GENOMIC DNA]</scope>
    <source>
        <strain evidence="9">CpI1-S</strain>
    </source>
</reference>
<dbReference type="GO" id="GO:0006567">
    <property type="term" value="P:L-threonine catabolic process"/>
    <property type="evidence" value="ECO:0007669"/>
    <property type="project" value="TreeGrafter"/>
</dbReference>
<evidence type="ECO:0000313" key="8">
    <source>
        <dbReference type="EMBL" id="KJE22576.1"/>
    </source>
</evidence>
<evidence type="ECO:0000313" key="9">
    <source>
        <dbReference type="Proteomes" id="UP000032545"/>
    </source>
</evidence>
<dbReference type="FunFam" id="3.40.640.10:FF:000030">
    <property type="entry name" value="Low-specificity L-threonine aldolase"/>
    <property type="match status" value="1"/>
</dbReference>
<dbReference type="Gene3D" id="3.40.640.10">
    <property type="entry name" value="Type I PLP-dependent aspartate aminotransferase-like (Major domain)"/>
    <property type="match status" value="1"/>
</dbReference>
<protein>
    <submittedName>
        <fullName evidence="8">L-threonine aldolase</fullName>
        <ecNumber evidence="8">4.1.2.5</ecNumber>
    </submittedName>
</protein>
<dbReference type="PANTHER" id="PTHR48097">
    <property type="entry name" value="L-THREONINE ALDOLASE-RELATED"/>
    <property type="match status" value="1"/>
</dbReference>
<dbReference type="PATRIC" id="fig|1502723.3.peg.2502"/>
<dbReference type="AlphaFoldDB" id="A0A0D8BEF2"/>
<evidence type="ECO:0000256" key="5">
    <source>
        <dbReference type="PIRSR" id="PIRSR017617-1"/>
    </source>
</evidence>
<feature type="compositionally biased region" description="Low complexity" evidence="6">
    <location>
        <begin position="13"/>
        <end position="40"/>
    </location>
</feature>
<dbReference type="Proteomes" id="UP000032545">
    <property type="component" value="Unassembled WGS sequence"/>
</dbReference>
<accession>A0A0D8BEF2</accession>
<dbReference type="Pfam" id="PF01212">
    <property type="entry name" value="Beta_elim_lyase"/>
    <property type="match status" value="1"/>
</dbReference>
<dbReference type="InterPro" id="IPR015421">
    <property type="entry name" value="PyrdxlP-dep_Trfase_major"/>
</dbReference>
<comment type="caution">
    <text evidence="8">The sequence shown here is derived from an EMBL/GenBank/DDBJ whole genome shotgun (WGS) entry which is preliminary data.</text>
</comment>
<dbReference type="GO" id="GO:0006545">
    <property type="term" value="P:glycine biosynthetic process"/>
    <property type="evidence" value="ECO:0007669"/>
    <property type="project" value="TreeGrafter"/>
</dbReference>
<keyword evidence="9" id="KW-1185">Reference proteome</keyword>
<gene>
    <name evidence="8" type="ORF">FF36_03106</name>
</gene>
<keyword evidence="3" id="KW-0663">Pyridoxal phosphate</keyword>
<dbReference type="GO" id="GO:0005829">
    <property type="term" value="C:cytosol"/>
    <property type="evidence" value="ECO:0007669"/>
    <property type="project" value="TreeGrafter"/>
</dbReference>
<evidence type="ECO:0000256" key="2">
    <source>
        <dbReference type="ARBA" id="ARBA00006966"/>
    </source>
</evidence>
<name>A0A0D8BEF2_9ACTN</name>
<dbReference type="EC" id="4.1.2.5" evidence="8"/>
<keyword evidence="4 8" id="KW-0456">Lyase</keyword>
<dbReference type="SUPFAM" id="SSF53383">
    <property type="entry name" value="PLP-dependent transferases"/>
    <property type="match status" value="1"/>
</dbReference>
<dbReference type="GO" id="GO:0008732">
    <property type="term" value="F:L-allo-threonine aldolase activity"/>
    <property type="evidence" value="ECO:0007669"/>
    <property type="project" value="TreeGrafter"/>
</dbReference>
<evidence type="ECO:0000256" key="4">
    <source>
        <dbReference type="ARBA" id="ARBA00023239"/>
    </source>
</evidence>
<organism evidence="8 9">
    <name type="scientific">Frankia torreyi</name>
    <dbReference type="NCBI Taxonomy" id="1856"/>
    <lineage>
        <taxon>Bacteria</taxon>
        <taxon>Bacillati</taxon>
        <taxon>Actinomycetota</taxon>
        <taxon>Actinomycetes</taxon>
        <taxon>Frankiales</taxon>
        <taxon>Frankiaceae</taxon>
        <taxon>Frankia</taxon>
    </lineage>
</organism>
<comment type="similarity">
    <text evidence="2">Belongs to the threonine aldolase family.</text>
</comment>
<evidence type="ECO:0000256" key="6">
    <source>
        <dbReference type="SAM" id="MobiDB-lite"/>
    </source>
</evidence>
<evidence type="ECO:0000259" key="7">
    <source>
        <dbReference type="Pfam" id="PF01212"/>
    </source>
</evidence>
<comment type="cofactor">
    <cofactor evidence="1">
        <name>pyridoxal 5'-phosphate</name>
        <dbReference type="ChEBI" id="CHEBI:597326"/>
    </cofactor>
</comment>
<proteinExistence type="inferred from homology"/>
<dbReference type="InterPro" id="IPR015422">
    <property type="entry name" value="PyrdxlP-dep_Trfase_small"/>
</dbReference>
<dbReference type="PIRSF" id="PIRSF017617">
    <property type="entry name" value="Thr_aldolase"/>
    <property type="match status" value="1"/>
</dbReference>
<sequence length="386" mass="39801">MTIDASPDGIPTDDAAGSGDRIAAAASRSAGRPAARPAGPVDLRSDTVTRPTAAMRRAMAQAEVGDDHYGEDPSVRALEGYAADLLGHDAAVFVPSGTMANFVALRASAQIGTEIIADTEAHIVTYEMGGLAALGGIQTRTLPGLADTADLADVAAAIRSHSVGGNYNMIRTSVLAVENTAARAGGRVWAPARLDQFRDLATAAGIALHCDGARLWNAAVAGAVEPRRLAAPFTTLSVCLSKGLGAPVGSLVICDAGRVDEVRNWRRRLGGAMRQSGVLAAAGLHALHHHIERLAEDHRRADELAALLADAAPGHVDPKQVETNMVLVKVADAGRFSRSAAEQGVLIGAISPTTLRIVTHLDVDDAGIRHAGSVLAGLLRAEPATA</sequence>
<reference evidence="9" key="1">
    <citation type="submission" date="2015-02" db="EMBL/GenBank/DDBJ databases">
        <title>Draft Genome of Frankia sp. CpI1-S.</title>
        <authorList>
            <person name="Oshone R.T."/>
            <person name="Ngom M."/>
            <person name="Ghodhbane-Gtari F."/>
            <person name="Gtari M."/>
            <person name="Morris K."/>
            <person name="Thomas K."/>
            <person name="Sen A."/>
            <person name="Tisa L.S."/>
        </authorList>
    </citation>
    <scope>NUCLEOTIDE SEQUENCE [LARGE SCALE GENOMIC DNA]</scope>
    <source>
        <strain evidence="9">CpI1-S</strain>
    </source>
</reference>
<evidence type="ECO:0000256" key="1">
    <source>
        <dbReference type="ARBA" id="ARBA00001933"/>
    </source>
</evidence>
<dbReference type="EMBL" id="JYFN01000022">
    <property type="protein sequence ID" value="KJE22576.1"/>
    <property type="molecule type" value="Genomic_DNA"/>
</dbReference>
<feature type="modified residue" description="N6-(pyridoxal phosphate)lysine" evidence="5">
    <location>
        <position position="242"/>
    </location>
</feature>
<evidence type="ECO:0000256" key="3">
    <source>
        <dbReference type="ARBA" id="ARBA00022898"/>
    </source>
</evidence>
<feature type="region of interest" description="Disordered" evidence="6">
    <location>
        <begin position="1"/>
        <end position="48"/>
    </location>
</feature>
<dbReference type="InterPro" id="IPR023603">
    <property type="entry name" value="Low_specificity_L-TA-like"/>
</dbReference>
<dbReference type="Gene3D" id="3.90.1150.10">
    <property type="entry name" value="Aspartate Aminotransferase, domain 1"/>
    <property type="match status" value="1"/>
</dbReference>
<dbReference type="InterPro" id="IPR001597">
    <property type="entry name" value="ArAA_b-elim_lyase/Thr_aldolase"/>
</dbReference>
<dbReference type="InterPro" id="IPR015424">
    <property type="entry name" value="PyrdxlP-dep_Trfase"/>
</dbReference>